<proteinExistence type="predicted"/>
<organism evidence="1 2">
    <name type="scientific">Crenichthys baileyi</name>
    <name type="common">White River springfish</name>
    <dbReference type="NCBI Taxonomy" id="28760"/>
    <lineage>
        <taxon>Eukaryota</taxon>
        <taxon>Metazoa</taxon>
        <taxon>Chordata</taxon>
        <taxon>Craniata</taxon>
        <taxon>Vertebrata</taxon>
        <taxon>Euteleostomi</taxon>
        <taxon>Actinopterygii</taxon>
        <taxon>Neopterygii</taxon>
        <taxon>Teleostei</taxon>
        <taxon>Neoteleostei</taxon>
        <taxon>Acanthomorphata</taxon>
        <taxon>Ovalentaria</taxon>
        <taxon>Atherinomorphae</taxon>
        <taxon>Cyprinodontiformes</taxon>
        <taxon>Goodeidae</taxon>
        <taxon>Crenichthys</taxon>
    </lineage>
</organism>
<evidence type="ECO:0000313" key="1">
    <source>
        <dbReference type="EMBL" id="KAK5619602.1"/>
    </source>
</evidence>
<protein>
    <submittedName>
        <fullName evidence="1">Uncharacterized protein</fullName>
    </submittedName>
</protein>
<dbReference type="AlphaFoldDB" id="A0AAV9SDZ0"/>
<accession>A0AAV9SDZ0</accession>
<sequence>MPAETTAFGEFSRRQLLEQSEPDLGAAPPACCCCCCRSCYCWMTSEESGLGSERCRTLAPLPSLSTSLSCPRLYNNSNYWNSTAERDLRRGYSHQRTPYCSDPGGETSVDCCKA</sequence>
<keyword evidence="2" id="KW-1185">Reference proteome</keyword>
<reference evidence="1 2" key="1">
    <citation type="submission" date="2021-06" db="EMBL/GenBank/DDBJ databases">
        <authorList>
            <person name="Palmer J.M."/>
        </authorList>
    </citation>
    <scope>NUCLEOTIDE SEQUENCE [LARGE SCALE GENOMIC DNA]</scope>
    <source>
        <strain evidence="1 2">MEX-2019</strain>
        <tissue evidence="1">Muscle</tissue>
    </source>
</reference>
<evidence type="ECO:0000313" key="2">
    <source>
        <dbReference type="Proteomes" id="UP001311232"/>
    </source>
</evidence>
<dbReference type="EMBL" id="JAHHUM010000511">
    <property type="protein sequence ID" value="KAK5619602.1"/>
    <property type="molecule type" value="Genomic_DNA"/>
</dbReference>
<comment type="caution">
    <text evidence="1">The sequence shown here is derived from an EMBL/GenBank/DDBJ whole genome shotgun (WGS) entry which is preliminary data.</text>
</comment>
<gene>
    <name evidence="1" type="ORF">CRENBAI_011597</name>
</gene>
<dbReference type="Proteomes" id="UP001311232">
    <property type="component" value="Unassembled WGS sequence"/>
</dbReference>
<name>A0AAV9SDZ0_9TELE</name>